<evidence type="ECO:0000256" key="9">
    <source>
        <dbReference type="SAM" id="MobiDB-lite"/>
    </source>
</evidence>
<organism evidence="12 13">
    <name type="scientific">Acacia crassicarpa</name>
    <name type="common">northern wattle</name>
    <dbReference type="NCBI Taxonomy" id="499986"/>
    <lineage>
        <taxon>Eukaryota</taxon>
        <taxon>Viridiplantae</taxon>
        <taxon>Streptophyta</taxon>
        <taxon>Embryophyta</taxon>
        <taxon>Tracheophyta</taxon>
        <taxon>Spermatophyta</taxon>
        <taxon>Magnoliopsida</taxon>
        <taxon>eudicotyledons</taxon>
        <taxon>Gunneridae</taxon>
        <taxon>Pentapetalae</taxon>
        <taxon>rosids</taxon>
        <taxon>fabids</taxon>
        <taxon>Fabales</taxon>
        <taxon>Fabaceae</taxon>
        <taxon>Caesalpinioideae</taxon>
        <taxon>mimosoid clade</taxon>
        <taxon>Acacieae</taxon>
        <taxon>Acacia</taxon>
    </lineage>
</organism>
<dbReference type="Gene3D" id="1.20.920.10">
    <property type="entry name" value="Bromodomain-like"/>
    <property type="match status" value="1"/>
</dbReference>
<feature type="coiled-coil region" evidence="8">
    <location>
        <begin position="67"/>
        <end position="94"/>
    </location>
</feature>
<accession>A0AAE1M803</accession>
<evidence type="ECO:0000313" key="13">
    <source>
        <dbReference type="Proteomes" id="UP001293593"/>
    </source>
</evidence>
<dbReference type="SMART" id="SM00297">
    <property type="entry name" value="BROMO"/>
    <property type="match status" value="1"/>
</dbReference>
<feature type="compositionally biased region" description="Basic residues" evidence="9">
    <location>
        <begin position="1"/>
        <end position="10"/>
    </location>
</feature>
<dbReference type="PANTHER" id="PTHR46136">
    <property type="entry name" value="TRANSCRIPTION FACTOR GTE8"/>
    <property type="match status" value="1"/>
</dbReference>
<evidence type="ECO:0000256" key="2">
    <source>
        <dbReference type="ARBA" id="ARBA00023015"/>
    </source>
</evidence>
<keyword evidence="6" id="KW-0539">Nucleus</keyword>
<evidence type="ECO:0000256" key="4">
    <source>
        <dbReference type="ARBA" id="ARBA00023117"/>
    </source>
</evidence>
<feature type="region of interest" description="Disordered" evidence="9">
    <location>
        <begin position="507"/>
        <end position="592"/>
    </location>
</feature>
<dbReference type="GO" id="GO:0005634">
    <property type="term" value="C:nucleus"/>
    <property type="evidence" value="ECO:0007669"/>
    <property type="project" value="UniProtKB-SubCell"/>
</dbReference>
<dbReference type="Pfam" id="PF17035">
    <property type="entry name" value="BET"/>
    <property type="match status" value="1"/>
</dbReference>
<dbReference type="InterPro" id="IPR037377">
    <property type="entry name" value="GTE_bromo"/>
</dbReference>
<feature type="compositionally biased region" description="Polar residues" evidence="9">
    <location>
        <begin position="31"/>
        <end position="42"/>
    </location>
</feature>
<dbReference type="InterPro" id="IPR038336">
    <property type="entry name" value="NET_sf"/>
</dbReference>
<keyword evidence="13" id="KW-1185">Reference proteome</keyword>
<evidence type="ECO:0000256" key="3">
    <source>
        <dbReference type="ARBA" id="ARBA00023054"/>
    </source>
</evidence>
<feature type="domain" description="Bromo" evidence="10">
    <location>
        <begin position="249"/>
        <end position="321"/>
    </location>
</feature>
<feature type="coiled-coil region" evidence="8">
    <location>
        <begin position="671"/>
        <end position="720"/>
    </location>
</feature>
<dbReference type="InterPro" id="IPR001487">
    <property type="entry name" value="Bromodomain"/>
</dbReference>
<sequence>MGKPRKHSKSHTSGLVPNSRRGRTDSRLAVSKNSSTMKSLSFNTESSDNFGVQLEVFSLSKMSRVERKNLKQRLQLELEQVRKLQKKVASVNSNLPALSLSSSIISCSNGQKRFKLASQDRSVEVSATQANLSASPLSSGITSCINRRKRSKLASQDRSVEVSATQANLPASFLSSGITSCINRQKRSKLASQDRSVEVSAAQVKNRAPLGQKDPKRKRSIEPLKHSAQVTSSNAMLMKQCEDLLDCLMSHKYGYIFNEPVDIVKLNIPDYHYVIKHPMDLGTVKSRITSSQYSNPMDFAADVRLTFSNAKYYNPPGHYVHNMADTLGKCFERRWKAIKKKIPVVNIAASKSSKPTTRVETKISDQLPPLKKKRIRSNDTDVKPEPVTRIMTDDEKDKLSFDLEPLLEELPSSIRNFIEEHRDETNDDKIVFVIDALSDESLVQLRKLLDDHMLEKQKVQEKAEPCELKLPNESLQLCIDNEQVEEDVDIVGGSDVPVLSYPAVEIEKDDATANRNRRYSDGDSSSSSSSSESGSSSNDSDGSSSSGSESDADKVLEPPSNLKENLGSVLTLDPGEGNHGDSETKKDSMNMIGQIEQSPHSKAVGTEGCLEGESAFEKQVSLEKLSRADLLRSRFADTILKAREKALEKDPYKPIIEREQHERRLKKGKGRAQLQAEAKAAKEAQIKAEAEAAAEAKRKREQEREAARQALENVEKSQKTIGISDNYQLLKDLEMLGLGYYVQVGSNPLEQLGLYLKLDEFEDENEELLL</sequence>
<dbReference type="InterPro" id="IPR052442">
    <property type="entry name" value="Env_Response_Regulator"/>
</dbReference>
<keyword evidence="5" id="KW-0804">Transcription</keyword>
<feature type="domain" description="NET" evidence="11">
    <location>
        <begin position="381"/>
        <end position="460"/>
    </location>
</feature>
<evidence type="ECO:0000256" key="6">
    <source>
        <dbReference type="ARBA" id="ARBA00023242"/>
    </source>
</evidence>
<evidence type="ECO:0000313" key="12">
    <source>
        <dbReference type="EMBL" id="KAK4256972.1"/>
    </source>
</evidence>
<dbReference type="AlphaFoldDB" id="A0AAE1M803"/>
<feature type="compositionally biased region" description="Basic and acidic residues" evidence="9">
    <location>
        <begin position="576"/>
        <end position="588"/>
    </location>
</feature>
<comment type="caution">
    <text evidence="12">The sequence shown here is derived from an EMBL/GenBank/DDBJ whole genome shotgun (WGS) entry which is preliminary data.</text>
</comment>
<comment type="subcellular location">
    <subcellularLocation>
        <location evidence="1">Nucleus</location>
    </subcellularLocation>
</comment>
<dbReference type="Pfam" id="PF00439">
    <property type="entry name" value="Bromodomain"/>
    <property type="match status" value="1"/>
</dbReference>
<reference evidence="12" key="1">
    <citation type="submission" date="2023-10" db="EMBL/GenBank/DDBJ databases">
        <title>Chromosome-level genome of the transformable northern wattle, Acacia crassicarpa.</title>
        <authorList>
            <person name="Massaro I."/>
            <person name="Sinha N.R."/>
            <person name="Poethig S."/>
            <person name="Leichty A.R."/>
        </authorList>
    </citation>
    <scope>NUCLEOTIDE SEQUENCE</scope>
    <source>
        <strain evidence="12">Acra3RX</strain>
        <tissue evidence="12">Leaf</tissue>
    </source>
</reference>
<keyword evidence="2" id="KW-0805">Transcription regulation</keyword>
<gene>
    <name evidence="12" type="ORF">QN277_006625</name>
</gene>
<evidence type="ECO:0000256" key="5">
    <source>
        <dbReference type="ARBA" id="ARBA00023163"/>
    </source>
</evidence>
<dbReference type="PROSITE" id="PS51525">
    <property type="entry name" value="NET"/>
    <property type="match status" value="1"/>
</dbReference>
<dbReference type="SUPFAM" id="SSF47370">
    <property type="entry name" value="Bromodomain"/>
    <property type="match status" value="1"/>
</dbReference>
<evidence type="ECO:0000256" key="8">
    <source>
        <dbReference type="SAM" id="Coils"/>
    </source>
</evidence>
<feature type="compositionally biased region" description="Low complexity" evidence="9">
    <location>
        <begin position="522"/>
        <end position="549"/>
    </location>
</feature>
<dbReference type="InterPro" id="IPR036427">
    <property type="entry name" value="Bromodomain-like_sf"/>
</dbReference>
<protein>
    <submittedName>
        <fullName evidence="12">Uncharacterized protein</fullName>
    </submittedName>
</protein>
<name>A0AAE1M803_9FABA</name>
<keyword evidence="4 7" id="KW-0103">Bromodomain</keyword>
<proteinExistence type="predicted"/>
<dbReference type="EMBL" id="JAWXYG010000012">
    <property type="protein sequence ID" value="KAK4256972.1"/>
    <property type="molecule type" value="Genomic_DNA"/>
</dbReference>
<evidence type="ECO:0000259" key="10">
    <source>
        <dbReference type="PROSITE" id="PS50014"/>
    </source>
</evidence>
<evidence type="ECO:0000259" key="11">
    <source>
        <dbReference type="PROSITE" id="PS51525"/>
    </source>
</evidence>
<dbReference type="PROSITE" id="PS50014">
    <property type="entry name" value="BROMODOMAIN_2"/>
    <property type="match status" value="1"/>
</dbReference>
<feature type="region of interest" description="Disordered" evidence="9">
    <location>
        <begin position="1"/>
        <end position="42"/>
    </location>
</feature>
<dbReference type="PANTHER" id="PTHR46136:SF33">
    <property type="entry name" value="TRANSCRIPTION FACTOR GTE10"/>
    <property type="match status" value="1"/>
</dbReference>
<dbReference type="InterPro" id="IPR027353">
    <property type="entry name" value="NET_dom"/>
</dbReference>
<dbReference type="Proteomes" id="UP001293593">
    <property type="component" value="Unassembled WGS sequence"/>
</dbReference>
<feature type="region of interest" description="Disordered" evidence="9">
    <location>
        <begin position="192"/>
        <end position="225"/>
    </location>
</feature>
<dbReference type="Gene3D" id="1.20.1270.220">
    <property type="match status" value="1"/>
</dbReference>
<evidence type="ECO:0000256" key="7">
    <source>
        <dbReference type="PROSITE-ProRule" id="PRU00035"/>
    </source>
</evidence>
<keyword evidence="3 8" id="KW-0175">Coiled coil</keyword>
<evidence type="ECO:0000256" key="1">
    <source>
        <dbReference type="ARBA" id="ARBA00004123"/>
    </source>
</evidence>
<dbReference type="CDD" id="cd05506">
    <property type="entry name" value="Bromo_plant1"/>
    <property type="match status" value="1"/>
</dbReference>
<dbReference type="PRINTS" id="PR00503">
    <property type="entry name" value="BROMODOMAIN"/>
</dbReference>